<proteinExistence type="predicted"/>
<dbReference type="Gene3D" id="3.40.30.10">
    <property type="entry name" value="Glutaredoxin"/>
    <property type="match status" value="1"/>
</dbReference>
<reference evidence="2" key="1">
    <citation type="submission" date="2018-03" db="EMBL/GenBank/DDBJ databases">
        <title>Gramella fulva sp. nov., isolated from a dry surface of tidal flat.</title>
        <authorList>
            <person name="Hwang S.H."/>
            <person name="Hwang W.M."/>
            <person name="Kang K."/>
            <person name="Ahn T.-Y."/>
        </authorList>
    </citation>
    <scope>NUCLEOTIDE SEQUENCE [LARGE SCALE GENOMIC DNA]</scope>
    <source>
        <strain evidence="2">SH35</strain>
    </source>
</reference>
<sequence length="133" mass="15216">MGLFDKIFKNENEGEKKENTVVPWNELTSIEQLDSIKIESEEQYVAILKHSTRCGVSRMVLRMFESDYNLPEDAPVKLYFLDLIAHRDVSNAIAEKFGVRHESPQLIIIKDAEVVHHASHQQIEAGKLKELVG</sequence>
<dbReference type="InterPro" id="IPR036249">
    <property type="entry name" value="Thioredoxin-like_sf"/>
</dbReference>
<keyword evidence="2" id="KW-1185">Reference proteome</keyword>
<name>A0A2R3Z6E9_9FLAO</name>
<dbReference type="RefSeq" id="WP_107012611.1">
    <property type="nucleotide sequence ID" value="NZ_CP028136.1"/>
</dbReference>
<accession>A0A2R3Z6E9</accession>
<dbReference type="InterPro" id="IPR022551">
    <property type="entry name" value="BrxC"/>
</dbReference>
<dbReference type="Proteomes" id="UP000241507">
    <property type="component" value="Chromosome"/>
</dbReference>
<dbReference type="EMBL" id="CP028136">
    <property type="protein sequence ID" value="AVR45835.1"/>
    <property type="molecule type" value="Genomic_DNA"/>
</dbReference>
<dbReference type="OrthoDB" id="677051at2"/>
<dbReference type="NCBIfam" id="TIGR04019">
    <property type="entry name" value="B_thiol_YtxJ"/>
    <property type="match status" value="1"/>
</dbReference>
<organism evidence="1 2">
    <name type="scientific">Christiangramia fulva</name>
    <dbReference type="NCBI Taxonomy" id="2126553"/>
    <lineage>
        <taxon>Bacteria</taxon>
        <taxon>Pseudomonadati</taxon>
        <taxon>Bacteroidota</taxon>
        <taxon>Flavobacteriia</taxon>
        <taxon>Flavobacteriales</taxon>
        <taxon>Flavobacteriaceae</taxon>
        <taxon>Christiangramia</taxon>
    </lineage>
</organism>
<evidence type="ECO:0000313" key="1">
    <source>
        <dbReference type="EMBL" id="AVR45835.1"/>
    </source>
</evidence>
<dbReference type="SUPFAM" id="SSF52833">
    <property type="entry name" value="Thioredoxin-like"/>
    <property type="match status" value="1"/>
</dbReference>
<dbReference type="Pfam" id="PF11009">
    <property type="entry name" value="BrxC"/>
    <property type="match status" value="1"/>
</dbReference>
<dbReference type="KEGG" id="grs:C7S20_11555"/>
<gene>
    <name evidence="1" type="primary">ytxJ</name>
    <name evidence="1" type="ORF">C7S20_11555</name>
</gene>
<protein>
    <submittedName>
        <fullName evidence="1">Bacillithiol system redox-active protein YtxJ</fullName>
    </submittedName>
</protein>
<dbReference type="AlphaFoldDB" id="A0A2R3Z6E9"/>
<evidence type="ECO:0000313" key="2">
    <source>
        <dbReference type="Proteomes" id="UP000241507"/>
    </source>
</evidence>